<dbReference type="STRING" id="1935.B1H20_01895"/>
<dbReference type="Pfam" id="PF10604">
    <property type="entry name" value="Polyketide_cyc2"/>
    <property type="match status" value="1"/>
</dbReference>
<accession>A0A1V0U4U7</accession>
<evidence type="ECO:0000313" key="2">
    <source>
        <dbReference type="Proteomes" id="UP000192445"/>
    </source>
</evidence>
<dbReference type="KEGG" id="svu:B1H20_01895"/>
<dbReference type="CDD" id="cd07821">
    <property type="entry name" value="PYR_PYL_RCAR_like"/>
    <property type="match status" value="1"/>
</dbReference>
<dbReference type="InterPro" id="IPR019587">
    <property type="entry name" value="Polyketide_cyclase/dehydratase"/>
</dbReference>
<organism evidence="1 2">
    <name type="scientific">Streptomyces violaceoruber</name>
    <dbReference type="NCBI Taxonomy" id="1935"/>
    <lineage>
        <taxon>Bacteria</taxon>
        <taxon>Bacillati</taxon>
        <taxon>Actinomycetota</taxon>
        <taxon>Actinomycetes</taxon>
        <taxon>Kitasatosporales</taxon>
        <taxon>Streptomycetaceae</taxon>
        <taxon>Streptomyces</taxon>
        <taxon>Streptomyces violaceoruber group</taxon>
    </lineage>
</organism>
<proteinExistence type="predicted"/>
<dbReference type="GeneID" id="63978232"/>
<dbReference type="Gene3D" id="3.30.530.20">
    <property type="match status" value="1"/>
</dbReference>
<dbReference type="OrthoDB" id="4277250at2"/>
<dbReference type="RefSeq" id="WP_030116661.1">
    <property type="nucleotide sequence ID" value="NZ_CP020570.1"/>
</dbReference>
<dbReference type="Proteomes" id="UP000192445">
    <property type="component" value="Chromosome"/>
</dbReference>
<gene>
    <name evidence="1" type="ORF">B1H20_01895</name>
</gene>
<evidence type="ECO:0000313" key="1">
    <source>
        <dbReference type="EMBL" id="ARF60274.1"/>
    </source>
</evidence>
<reference evidence="1 2" key="1">
    <citation type="submission" date="2017-03" db="EMBL/GenBank/DDBJ databases">
        <title>Complete Genome Sequence of a natural compounds producer, Streptomyces violaceus S21.</title>
        <authorList>
            <person name="Zhong C."/>
            <person name="Zhao Z."/>
            <person name="Fu J."/>
            <person name="Zong G."/>
            <person name="Qin R."/>
            <person name="Cao G."/>
        </authorList>
    </citation>
    <scope>NUCLEOTIDE SEQUENCE [LARGE SCALE GENOMIC DNA]</scope>
    <source>
        <strain evidence="1 2">S21</strain>
    </source>
</reference>
<protein>
    <submittedName>
        <fullName evidence="1">MxaD family protein</fullName>
    </submittedName>
</protein>
<dbReference type="SUPFAM" id="SSF55961">
    <property type="entry name" value="Bet v1-like"/>
    <property type="match status" value="1"/>
</dbReference>
<dbReference type="AlphaFoldDB" id="A0A1V0U4U7"/>
<name>A0A1V0U4U7_STRVN</name>
<dbReference type="InterPro" id="IPR023393">
    <property type="entry name" value="START-like_dom_sf"/>
</dbReference>
<sequence>MTRRLRTVEREFAESAPMRLVFAAEVAAPPDVVYRALADEVESWPSWFTAVVRATPTDGGAGREVRLRGGIVVRETIMAAEPGACYAYRADASNAPGLRALLEEWRLTPEGSGTRVRWTFAADGTGPFRLALSLGRAGVGRSFRDAVRRLDARLAARTP</sequence>
<dbReference type="EMBL" id="CP020570">
    <property type="protein sequence ID" value="ARF60274.1"/>
    <property type="molecule type" value="Genomic_DNA"/>
</dbReference>